<feature type="chain" id="PRO_5037495373" description="BIG2 domain-containing protein" evidence="1">
    <location>
        <begin position="23"/>
        <end position="135"/>
    </location>
</feature>
<evidence type="ECO:0000313" key="3">
    <source>
        <dbReference type="EMBL" id="MBE6266352.1"/>
    </source>
</evidence>
<evidence type="ECO:0000256" key="1">
    <source>
        <dbReference type="SAM" id="SignalP"/>
    </source>
</evidence>
<keyword evidence="1" id="KW-0732">Signal</keyword>
<dbReference type="SMART" id="SM00635">
    <property type="entry name" value="BID_2"/>
    <property type="match status" value="1"/>
</dbReference>
<dbReference type="Proteomes" id="UP000763088">
    <property type="component" value="Unassembled WGS sequence"/>
</dbReference>
<dbReference type="EMBL" id="SUYD01000008">
    <property type="protein sequence ID" value="MBE6266352.1"/>
    <property type="molecule type" value="Genomic_DNA"/>
</dbReference>
<feature type="domain" description="BIG2" evidence="2">
    <location>
        <begin position="31"/>
        <end position="112"/>
    </location>
</feature>
<evidence type="ECO:0000313" key="4">
    <source>
        <dbReference type="Proteomes" id="UP000763088"/>
    </source>
</evidence>
<dbReference type="Gene3D" id="2.60.40.1080">
    <property type="match status" value="1"/>
</dbReference>
<feature type="signal peptide" evidence="1">
    <location>
        <begin position="1"/>
        <end position="22"/>
    </location>
</feature>
<proteinExistence type="predicted"/>
<protein>
    <recommendedName>
        <fullName evidence="2">BIG2 domain-containing protein</fullName>
    </recommendedName>
</protein>
<comment type="caution">
    <text evidence="3">The sequence shown here is derived from an EMBL/GenBank/DDBJ whole genome shotgun (WGS) entry which is preliminary data.</text>
</comment>
<organism evidence="3 4">
    <name type="scientific">Xylanibacter ruminicola</name>
    <name type="common">Prevotella ruminicola</name>
    <dbReference type="NCBI Taxonomy" id="839"/>
    <lineage>
        <taxon>Bacteria</taxon>
        <taxon>Pseudomonadati</taxon>
        <taxon>Bacteroidota</taxon>
        <taxon>Bacteroidia</taxon>
        <taxon>Bacteroidales</taxon>
        <taxon>Prevotellaceae</taxon>
        <taxon>Xylanibacter</taxon>
    </lineage>
</organism>
<reference evidence="3" key="1">
    <citation type="submission" date="2019-04" db="EMBL/GenBank/DDBJ databases">
        <title>Evolution of Biomass-Degrading Anaerobic Consortia Revealed by Metagenomics.</title>
        <authorList>
            <person name="Peng X."/>
        </authorList>
    </citation>
    <scope>NUCLEOTIDE SEQUENCE</scope>
    <source>
        <strain evidence="3">SIG141</strain>
    </source>
</reference>
<name>A0A928BSV2_XYLRU</name>
<evidence type="ECO:0000259" key="2">
    <source>
        <dbReference type="SMART" id="SM00635"/>
    </source>
</evidence>
<gene>
    <name evidence="3" type="ORF">E7102_07780</name>
</gene>
<dbReference type="InterPro" id="IPR003343">
    <property type="entry name" value="Big_2"/>
</dbReference>
<dbReference type="SUPFAM" id="SSF49373">
    <property type="entry name" value="Invasin/intimin cell-adhesion fragments"/>
    <property type="match status" value="1"/>
</dbReference>
<dbReference type="PROSITE" id="PS51257">
    <property type="entry name" value="PROKAR_LIPOPROTEIN"/>
    <property type="match status" value="1"/>
</dbReference>
<sequence>MKNIFSKIFMAVALVVAPLAMSSCDNEDNWAVEQVVIKGEGIKNKMGTIEIGQTLQLKAVRDFFVNGQGLAWKSSDESIATVDQNGLVKAVGVGEVVITAYTTGAKLSDSGEVTLYVVNQGIGLIDDQIDQSEAE</sequence>
<accession>A0A928BSV2</accession>
<dbReference type="AlphaFoldDB" id="A0A928BSV2"/>
<dbReference type="Pfam" id="PF02368">
    <property type="entry name" value="Big_2"/>
    <property type="match status" value="1"/>
</dbReference>
<dbReference type="InterPro" id="IPR008964">
    <property type="entry name" value="Invasin/intimin_cell_adhesion"/>
</dbReference>